<feature type="chain" id="PRO_5045290332" evidence="3">
    <location>
        <begin position="27"/>
        <end position="159"/>
    </location>
</feature>
<reference evidence="4" key="1">
    <citation type="submission" date="2023-07" db="EMBL/GenBank/DDBJ databases">
        <title>The genome sequence of Rhodocytophaga aerolata KACC 12507.</title>
        <authorList>
            <person name="Zhang X."/>
        </authorList>
    </citation>
    <scope>NUCLEOTIDE SEQUENCE</scope>
    <source>
        <strain evidence="4">KACC 12507</strain>
    </source>
</reference>
<evidence type="ECO:0000256" key="2">
    <source>
        <dbReference type="SAM" id="MobiDB-lite"/>
    </source>
</evidence>
<evidence type="ECO:0000313" key="4">
    <source>
        <dbReference type="EMBL" id="MDO1445334.1"/>
    </source>
</evidence>
<accession>A0ABT8QZR8</accession>
<dbReference type="Proteomes" id="UP001168528">
    <property type="component" value="Unassembled WGS sequence"/>
</dbReference>
<feature type="coiled-coil region" evidence="1">
    <location>
        <begin position="79"/>
        <end position="125"/>
    </location>
</feature>
<dbReference type="PROSITE" id="PS51257">
    <property type="entry name" value="PROKAR_LIPOPROTEIN"/>
    <property type="match status" value="1"/>
</dbReference>
<sequence length="159" mass="18271">MENIKRTMKQSLYALLIAGMIGSVSACSSNEREKNIDTSSSTNTAKAYENDNDAETTEIDKNAWMQERDTYVSTQRATLKRIDNDIDSWQSKMEGKKNAAMNEGMKSLKIKRDQFEDKLNEIETSTEENWTRMRNELDESAMELESTHKAFTKEYGKNS</sequence>
<feature type="signal peptide" evidence="3">
    <location>
        <begin position="1"/>
        <end position="26"/>
    </location>
</feature>
<protein>
    <submittedName>
        <fullName evidence="4">Uncharacterized protein</fullName>
    </submittedName>
</protein>
<evidence type="ECO:0000256" key="1">
    <source>
        <dbReference type="SAM" id="Coils"/>
    </source>
</evidence>
<proteinExistence type="predicted"/>
<keyword evidence="1" id="KW-0175">Coiled coil</keyword>
<organism evidence="4 5">
    <name type="scientific">Rhodocytophaga aerolata</name>
    <dbReference type="NCBI Taxonomy" id="455078"/>
    <lineage>
        <taxon>Bacteria</taxon>
        <taxon>Pseudomonadati</taxon>
        <taxon>Bacteroidota</taxon>
        <taxon>Cytophagia</taxon>
        <taxon>Cytophagales</taxon>
        <taxon>Rhodocytophagaceae</taxon>
        <taxon>Rhodocytophaga</taxon>
    </lineage>
</organism>
<keyword evidence="5" id="KW-1185">Reference proteome</keyword>
<dbReference type="RefSeq" id="WP_302036124.1">
    <property type="nucleotide sequence ID" value="NZ_JAUKPO010000001.1"/>
</dbReference>
<gene>
    <name evidence="4" type="ORF">Q0590_03680</name>
</gene>
<evidence type="ECO:0000256" key="3">
    <source>
        <dbReference type="SAM" id="SignalP"/>
    </source>
</evidence>
<comment type="caution">
    <text evidence="4">The sequence shown here is derived from an EMBL/GenBank/DDBJ whole genome shotgun (WGS) entry which is preliminary data.</text>
</comment>
<name>A0ABT8QZR8_9BACT</name>
<keyword evidence="3" id="KW-0732">Signal</keyword>
<evidence type="ECO:0000313" key="5">
    <source>
        <dbReference type="Proteomes" id="UP001168528"/>
    </source>
</evidence>
<dbReference type="EMBL" id="JAUKPO010000001">
    <property type="protein sequence ID" value="MDO1445334.1"/>
    <property type="molecule type" value="Genomic_DNA"/>
</dbReference>
<feature type="region of interest" description="Disordered" evidence="2">
    <location>
        <begin position="29"/>
        <end position="54"/>
    </location>
</feature>